<dbReference type="Proteomes" id="UP000277007">
    <property type="component" value="Unassembled WGS sequence"/>
</dbReference>
<sequence>MALVRMVLRDDQWERIAPLLPGKVGDPGRSAADNRLFLEAVLWIVRVGSPWRDLPEAFGNWNSVFQRFRRWAKAGVFDEVFAALSSDADFEYAIIDGTIVRVHQHGTGAKGGTQAQAIGRSRGGLTTKILAVVDALGNLGRFILLPGQRHDSVGVEPVLDGIEFSALLADKAFDSNAIRTLIAERGAVAVIPSKANRSPPIPHDAEMYKWRHLVENFFCKIKEFRRIATRYDKTDTSFAAAINLVATVLATR</sequence>
<feature type="domain" description="Insertion element IS402-like" evidence="2">
    <location>
        <begin position="8"/>
        <end position="81"/>
    </location>
</feature>
<gene>
    <name evidence="3" type="ORF">EJ903_26385</name>
</gene>
<feature type="domain" description="Transposase IS4-like" evidence="1">
    <location>
        <begin position="94"/>
        <end position="245"/>
    </location>
</feature>
<accession>A0A3S0R4U1</accession>
<comment type="caution">
    <text evidence="3">The sequence shown here is derived from an EMBL/GenBank/DDBJ whole genome shotgun (WGS) entry which is preliminary data.</text>
</comment>
<dbReference type="EMBL" id="RXMA01000113">
    <property type="protein sequence ID" value="RTR10162.1"/>
    <property type="molecule type" value="Genomic_DNA"/>
</dbReference>
<reference evidence="3 4" key="1">
    <citation type="submission" date="2018-12" db="EMBL/GenBank/DDBJ databases">
        <authorList>
            <person name="Yang Y."/>
        </authorList>
    </citation>
    <scope>NUCLEOTIDE SEQUENCE [LARGE SCALE GENOMIC DNA]</scope>
    <source>
        <strain evidence="3 4">L-25-5w-1</strain>
    </source>
</reference>
<dbReference type="AlphaFoldDB" id="A0A3S0R4U1"/>
<dbReference type="NCBIfam" id="NF033580">
    <property type="entry name" value="transpos_IS5_3"/>
    <property type="match status" value="1"/>
</dbReference>
<dbReference type="Pfam" id="PF13340">
    <property type="entry name" value="DUF4096"/>
    <property type="match status" value="1"/>
</dbReference>
<evidence type="ECO:0000259" key="1">
    <source>
        <dbReference type="Pfam" id="PF01609"/>
    </source>
</evidence>
<evidence type="ECO:0000313" key="4">
    <source>
        <dbReference type="Proteomes" id="UP000277007"/>
    </source>
</evidence>
<proteinExistence type="predicted"/>
<dbReference type="Pfam" id="PF01609">
    <property type="entry name" value="DDE_Tnp_1"/>
    <property type="match status" value="1"/>
</dbReference>
<dbReference type="GO" id="GO:0004803">
    <property type="term" value="F:transposase activity"/>
    <property type="evidence" value="ECO:0007669"/>
    <property type="project" value="InterPro"/>
</dbReference>
<organism evidence="3 4">
    <name type="scientific">Azospirillum griseum</name>
    <dbReference type="NCBI Taxonomy" id="2496639"/>
    <lineage>
        <taxon>Bacteria</taxon>
        <taxon>Pseudomonadati</taxon>
        <taxon>Pseudomonadota</taxon>
        <taxon>Alphaproteobacteria</taxon>
        <taxon>Rhodospirillales</taxon>
        <taxon>Azospirillaceae</taxon>
        <taxon>Azospirillum</taxon>
    </lineage>
</organism>
<dbReference type="GO" id="GO:0003677">
    <property type="term" value="F:DNA binding"/>
    <property type="evidence" value="ECO:0007669"/>
    <property type="project" value="InterPro"/>
</dbReference>
<dbReference type="PANTHER" id="PTHR46637:SF1">
    <property type="entry name" value="BLL5188 PROTEIN"/>
    <property type="match status" value="1"/>
</dbReference>
<evidence type="ECO:0000259" key="2">
    <source>
        <dbReference type="Pfam" id="PF13340"/>
    </source>
</evidence>
<dbReference type="InterPro" id="IPR002559">
    <property type="entry name" value="Transposase_11"/>
</dbReference>
<protein>
    <submittedName>
        <fullName evidence="3">IS5 family transposase</fullName>
    </submittedName>
</protein>
<name>A0A3S0R4U1_9PROT</name>
<dbReference type="InterPro" id="IPR025161">
    <property type="entry name" value="IS402-like_dom"/>
</dbReference>
<dbReference type="PANTHER" id="PTHR46637">
    <property type="entry name" value="TIS1421-TRANSPOSASE PROTEIN A"/>
    <property type="match status" value="1"/>
</dbReference>
<evidence type="ECO:0000313" key="3">
    <source>
        <dbReference type="EMBL" id="RTR10162.1"/>
    </source>
</evidence>
<dbReference type="GO" id="GO:0006313">
    <property type="term" value="P:DNA transposition"/>
    <property type="evidence" value="ECO:0007669"/>
    <property type="project" value="InterPro"/>
</dbReference>
<keyword evidence="4" id="KW-1185">Reference proteome</keyword>
<dbReference type="OrthoDB" id="7366523at2"/>
<dbReference type="InterPro" id="IPR052909">
    <property type="entry name" value="Transposase_6_like"/>
</dbReference>